<feature type="region of interest" description="Disordered" evidence="3">
    <location>
        <begin position="204"/>
        <end position="290"/>
    </location>
</feature>
<keyword evidence="5" id="KW-1185">Reference proteome</keyword>
<evidence type="ECO:0000256" key="3">
    <source>
        <dbReference type="SAM" id="MobiDB-lite"/>
    </source>
</evidence>
<dbReference type="RefSeq" id="XP_010266665.1">
    <property type="nucleotide sequence ID" value="XM_010268363.2"/>
</dbReference>
<gene>
    <name evidence="6" type="primary">LOC104604130</name>
</gene>
<accession>A0A1U8AU27</accession>
<dbReference type="InterPro" id="IPR000504">
    <property type="entry name" value="RRM_dom"/>
</dbReference>
<dbReference type="OrthoDB" id="3800936at2759"/>
<dbReference type="InterPro" id="IPR035979">
    <property type="entry name" value="RBD_domain_sf"/>
</dbReference>
<feature type="domain" description="RRM" evidence="4">
    <location>
        <begin position="569"/>
        <end position="649"/>
    </location>
</feature>
<dbReference type="STRING" id="4432.A0A1U8AU27"/>
<dbReference type="GO" id="GO:0003729">
    <property type="term" value="F:mRNA binding"/>
    <property type="evidence" value="ECO:0000318"/>
    <property type="project" value="GO_Central"/>
</dbReference>
<dbReference type="Proteomes" id="UP000189703">
    <property type="component" value="Unplaced"/>
</dbReference>
<protein>
    <submittedName>
        <fullName evidence="6">Nucleolin 2-like isoform X1</fullName>
    </submittedName>
</protein>
<evidence type="ECO:0000313" key="6">
    <source>
        <dbReference type="RefSeq" id="XP_010266665.1"/>
    </source>
</evidence>
<dbReference type="PANTHER" id="PTHR21245">
    <property type="entry name" value="HETEROGENEOUS NUCLEAR RIBONUCLEOPROTEIN"/>
    <property type="match status" value="1"/>
</dbReference>
<dbReference type="Gene3D" id="3.30.70.330">
    <property type="match status" value="3"/>
</dbReference>
<organism evidence="5 6">
    <name type="scientific">Nelumbo nucifera</name>
    <name type="common">Sacred lotus</name>
    <dbReference type="NCBI Taxonomy" id="4432"/>
    <lineage>
        <taxon>Eukaryota</taxon>
        <taxon>Viridiplantae</taxon>
        <taxon>Streptophyta</taxon>
        <taxon>Embryophyta</taxon>
        <taxon>Tracheophyta</taxon>
        <taxon>Spermatophyta</taxon>
        <taxon>Magnoliopsida</taxon>
        <taxon>Proteales</taxon>
        <taxon>Nelumbonaceae</taxon>
        <taxon>Nelumbo</taxon>
    </lineage>
</organism>
<evidence type="ECO:0000259" key="4">
    <source>
        <dbReference type="PROSITE" id="PS50102"/>
    </source>
</evidence>
<dbReference type="Pfam" id="PF00076">
    <property type="entry name" value="RRM_1"/>
    <property type="match status" value="3"/>
</dbReference>
<keyword evidence="1 2" id="KW-0694">RNA-binding</keyword>
<feature type="region of interest" description="Disordered" evidence="3">
    <location>
        <begin position="1"/>
        <end position="189"/>
    </location>
</feature>
<dbReference type="GO" id="GO:0005634">
    <property type="term" value="C:nucleus"/>
    <property type="evidence" value="ECO:0000318"/>
    <property type="project" value="GO_Central"/>
</dbReference>
<dbReference type="InParanoid" id="A0A1U8AU27"/>
<evidence type="ECO:0000313" key="5">
    <source>
        <dbReference type="Proteomes" id="UP000189703"/>
    </source>
</evidence>
<dbReference type="eggNOG" id="KOG0117">
    <property type="taxonomic scope" value="Eukaryota"/>
</dbReference>
<proteinExistence type="predicted"/>
<dbReference type="SUPFAM" id="SSF54928">
    <property type="entry name" value="RNA-binding domain, RBD"/>
    <property type="match status" value="2"/>
</dbReference>
<feature type="compositionally biased region" description="Low complexity" evidence="3">
    <location>
        <begin position="16"/>
        <end position="33"/>
    </location>
</feature>
<dbReference type="AlphaFoldDB" id="A0A1U8AU27"/>
<dbReference type="OMA" id="HKQGHIT"/>
<reference evidence="6" key="1">
    <citation type="submission" date="2025-08" db="UniProtKB">
        <authorList>
            <consortium name="RefSeq"/>
        </authorList>
    </citation>
    <scope>IDENTIFICATION</scope>
</reference>
<feature type="compositionally biased region" description="Low complexity" evidence="3">
    <location>
        <begin position="649"/>
        <end position="664"/>
    </location>
</feature>
<dbReference type="CDD" id="cd00590">
    <property type="entry name" value="RRM_SF"/>
    <property type="match status" value="1"/>
</dbReference>
<dbReference type="InterPro" id="IPR012677">
    <property type="entry name" value="Nucleotide-bd_a/b_plait_sf"/>
</dbReference>
<evidence type="ECO:0000256" key="2">
    <source>
        <dbReference type="PROSITE-ProRule" id="PRU00176"/>
    </source>
</evidence>
<evidence type="ECO:0000256" key="1">
    <source>
        <dbReference type="ARBA" id="ARBA00022884"/>
    </source>
</evidence>
<name>A0A1U8AU27_NELNU</name>
<dbReference type="PROSITE" id="PS50102">
    <property type="entry name" value="RRM"/>
    <property type="match status" value="3"/>
</dbReference>
<feature type="compositionally biased region" description="Low complexity" evidence="3">
    <location>
        <begin position="47"/>
        <end position="56"/>
    </location>
</feature>
<dbReference type="SMART" id="SM00360">
    <property type="entry name" value="RRM"/>
    <property type="match status" value="3"/>
</dbReference>
<feature type="domain" description="RRM" evidence="4">
    <location>
        <begin position="393"/>
        <end position="463"/>
    </location>
</feature>
<feature type="region of interest" description="Disordered" evidence="3">
    <location>
        <begin position="648"/>
        <end position="708"/>
    </location>
</feature>
<dbReference type="KEGG" id="nnu:104604130"/>
<feature type="domain" description="RRM" evidence="4">
    <location>
        <begin position="473"/>
        <end position="556"/>
    </location>
</feature>
<sequence>MAPKASSGPRPKRASAKTTPKTSAKTATRTSPRINAKISREAPSEPTPETATSSTPVDTTPQPAAETPSQPTQEITTPISPPEPSAEAPSQIALPEIAAEPTQEITSPTVVPETNVEPTLENGSETASETKPEITAHATPETTDKANPPEDTNDTTAPETADGTANPDTIGNAVAEATGQATTKSVTKKTIKVVKKVIKKKVVPKRVAKAPDAPSNEEFKKEEAELNPLTMVPTEIEKPHESEASEPENPGSGIKDASLDSVGAQSNGAEVADGGPGSVTDNPVEPSNAYSMGAKTDGCMAEYAESSVADCGPGSIFDNLVEASNADSMGAKTDGCKAVCAESCAGGNGEDVVPMDVVEKCEASGNKEEDEKCDGAVRDEEMEVSERRRRRRTEIFIGGLDKDAKEEDIRKVFEKIGEIVEIRLMMNSQTGKNKGYAFLRYASAADAKRALIEYAKVEVCGKQCGTAPVEGNDTIFLGNIDKKWKKEDILKVLEEIGIEKIDTVTVMPDPSNAERNRGFAFIELETNRDAQNAYKKLQKKDAFGKNRNISVAWAEPLQEPDEEEMLKVKSVFAEGLPTSWDEEKMRKHFKEFGEIEKVVLARNMHSAKRKDFAFINYTTREAALACIESINKEGLIDEGSKVNVRASLAKPAQKGKQSKGGSKPIYKDNSKVKPKVAQRDTNVNISSDKGKAKGVFGNSRGDKKSSTTNDLIQVPREQANWRPPQIGLVRGFVNQDYAYPMSGVKRPFSALDDDMQYLDRRVYPCVHLDSYFPGTSYGALSQGGGTSLPYYQQSNIGHTSGTVYGASEYSSYLQRRQGGAPYGSGPYRRSLIDLLGQWVRAQIMLLAKFAFLIEDTLIEDAVYRSILMHIGR</sequence>
<dbReference type="GeneID" id="104604130"/>